<gene>
    <name evidence="2" type="ORF">X798_01467</name>
</gene>
<name>A0A238C373_9BILA</name>
<reference evidence="2 3" key="1">
    <citation type="submission" date="2015-12" db="EMBL/GenBank/DDBJ databases">
        <title>Draft genome of the nematode, Onchocerca flexuosa.</title>
        <authorList>
            <person name="Mitreva M."/>
        </authorList>
    </citation>
    <scope>NUCLEOTIDE SEQUENCE [LARGE SCALE GENOMIC DNA]</scope>
    <source>
        <strain evidence="2">Red Deer</strain>
    </source>
</reference>
<evidence type="ECO:0000313" key="3">
    <source>
        <dbReference type="Proteomes" id="UP000242913"/>
    </source>
</evidence>
<feature type="compositionally biased region" description="Basic and acidic residues" evidence="1">
    <location>
        <begin position="89"/>
        <end position="99"/>
    </location>
</feature>
<feature type="compositionally biased region" description="Basic and acidic residues" evidence="1">
    <location>
        <begin position="48"/>
        <end position="64"/>
    </location>
</feature>
<feature type="region of interest" description="Disordered" evidence="1">
    <location>
        <begin position="46"/>
        <end position="138"/>
    </location>
</feature>
<dbReference type="OrthoDB" id="5876401at2759"/>
<keyword evidence="3" id="KW-1185">Reference proteome</keyword>
<dbReference type="AlphaFoldDB" id="A0A238C373"/>
<organism evidence="2 3">
    <name type="scientific">Onchocerca flexuosa</name>
    <dbReference type="NCBI Taxonomy" id="387005"/>
    <lineage>
        <taxon>Eukaryota</taxon>
        <taxon>Metazoa</taxon>
        <taxon>Ecdysozoa</taxon>
        <taxon>Nematoda</taxon>
        <taxon>Chromadorea</taxon>
        <taxon>Rhabditida</taxon>
        <taxon>Spirurina</taxon>
        <taxon>Spiruromorpha</taxon>
        <taxon>Filarioidea</taxon>
        <taxon>Onchocercidae</taxon>
        <taxon>Onchocerca</taxon>
    </lineage>
</organism>
<dbReference type="EMBL" id="KZ269980">
    <property type="protein sequence ID" value="OZC11606.1"/>
    <property type="molecule type" value="Genomic_DNA"/>
</dbReference>
<protein>
    <submittedName>
        <fullName evidence="2">Uncharacterized protein</fullName>
    </submittedName>
</protein>
<proteinExistence type="predicted"/>
<evidence type="ECO:0000256" key="1">
    <source>
        <dbReference type="SAM" id="MobiDB-lite"/>
    </source>
</evidence>
<dbReference type="Proteomes" id="UP000242913">
    <property type="component" value="Unassembled WGS sequence"/>
</dbReference>
<sequence length="138" mass="14418">MMHLGNALFYSKNAAAGDDLVHPPNNSYLSVRITYHQLLTYANFLASKKPEPKVVGEGGGKKDGPGLQGQPTSTPRPTGAAIPPQPAESEEKKASKKENGTGGAVVAGGKNEEEGGYESCPDMTPEQLAKIANESPAK</sequence>
<accession>A0A238C373</accession>
<evidence type="ECO:0000313" key="2">
    <source>
        <dbReference type="EMBL" id="OZC11606.1"/>
    </source>
</evidence>